<dbReference type="EMBL" id="LT558117">
    <property type="protein sequence ID" value="SAM62490.1"/>
    <property type="molecule type" value="Genomic_DNA"/>
</dbReference>
<evidence type="ECO:0000313" key="2">
    <source>
        <dbReference type="EMBL" id="SAM62490.1"/>
    </source>
</evidence>
<organism evidence="2 3">
    <name type="scientific">Ustilago bromivora</name>
    <dbReference type="NCBI Taxonomy" id="307758"/>
    <lineage>
        <taxon>Eukaryota</taxon>
        <taxon>Fungi</taxon>
        <taxon>Dikarya</taxon>
        <taxon>Basidiomycota</taxon>
        <taxon>Ustilaginomycotina</taxon>
        <taxon>Ustilaginomycetes</taxon>
        <taxon>Ustilaginales</taxon>
        <taxon>Ustilaginaceae</taxon>
        <taxon>Ustilago</taxon>
    </lineage>
</organism>
<name>A0A1K0FVQ7_9BASI</name>
<dbReference type="Proteomes" id="UP000179920">
    <property type="component" value="Chromosome I"/>
</dbReference>
<gene>
    <name evidence="2" type="ORF">UBRO_20147</name>
</gene>
<evidence type="ECO:0000256" key="1">
    <source>
        <dbReference type="SAM" id="MobiDB-lite"/>
    </source>
</evidence>
<protein>
    <submittedName>
        <fullName evidence="2">Uncharacterized protein</fullName>
    </submittedName>
</protein>
<sequence>MCSTRLCSLKSDVTSPSLPPYSRQWDSEPQSSSSSSDFSSFSHEWDRKKAEIEEAGEVIMDIDAITTNLQADLDATQPEGVNIPQKSTHVDTQENVLLLETPCSNAVADMYNGVSILGSTCTESPDPSNLLGYTAFAATCSAVKHSGVTGSAQEACAE</sequence>
<feature type="compositionally biased region" description="Polar residues" evidence="1">
    <location>
        <begin position="1"/>
        <end position="16"/>
    </location>
</feature>
<proteinExistence type="predicted"/>
<dbReference type="AlphaFoldDB" id="A0A1K0FVQ7"/>
<accession>A0A1K0FVQ7</accession>
<feature type="compositionally biased region" description="Low complexity" evidence="1">
    <location>
        <begin position="31"/>
        <end position="40"/>
    </location>
</feature>
<reference evidence="3" key="1">
    <citation type="submission" date="2016-04" db="EMBL/GenBank/DDBJ databases">
        <authorList>
            <person name="Guldener U."/>
            <person name="Guldener U."/>
        </authorList>
    </citation>
    <scope>NUCLEOTIDE SEQUENCE [LARGE SCALE GENOMIC DNA]</scope>
    <source>
        <strain evidence="3">UB2112</strain>
    </source>
</reference>
<evidence type="ECO:0000313" key="3">
    <source>
        <dbReference type="Proteomes" id="UP000179920"/>
    </source>
</evidence>
<feature type="region of interest" description="Disordered" evidence="1">
    <location>
        <begin position="1"/>
        <end position="40"/>
    </location>
</feature>